<dbReference type="PANTHER" id="PTHR43685">
    <property type="entry name" value="GLYCOSYLTRANSFERASE"/>
    <property type="match status" value="1"/>
</dbReference>
<dbReference type="GO" id="GO:0016740">
    <property type="term" value="F:transferase activity"/>
    <property type="evidence" value="ECO:0007669"/>
    <property type="project" value="UniProtKB-KW"/>
</dbReference>
<sequence length="294" mass="33418">MPLVSVVIPVHNRASLLQEALASVVRQTWRDLEVIVVDDGSEDGSAEVGERWGARVVRMAHCGRPGKVRNVGVEHARGALIAFLDSDDLWKPEKLTRQMALWEGCARKGIPLVHTREEWMRKGRIISQAGQVHRREGNVFAWAVKKCIIGPSTVLMERRVFEDLGGFREDLEIAEDYELWLRLTDRCPVAYLDEPVVVKRAGAWEQLSEKYGHIEVFRIMALKPLVDGDVFLPEHRAVAREELIRKCEVYARGARKRGRMEEAERFLSCAEAYRRGEKGGPDPWSCPVEESDVP</sequence>
<dbReference type="InterPro" id="IPR050834">
    <property type="entry name" value="Glycosyltransf_2"/>
</dbReference>
<dbReference type="InterPro" id="IPR001173">
    <property type="entry name" value="Glyco_trans_2-like"/>
</dbReference>
<accession>E0RU21</accession>
<dbReference type="InterPro" id="IPR029044">
    <property type="entry name" value="Nucleotide-diphossugar_trans"/>
</dbReference>
<dbReference type="EMBL" id="CP001698">
    <property type="protein sequence ID" value="ADN01077.1"/>
    <property type="molecule type" value="Genomic_DNA"/>
</dbReference>
<keyword evidence="2" id="KW-0808">Transferase</keyword>
<dbReference type="Pfam" id="PF00535">
    <property type="entry name" value="Glycos_transf_2"/>
    <property type="match status" value="1"/>
</dbReference>
<reference evidence="2 3" key="2">
    <citation type="journal article" date="2010" name="J. Bacteriol.">
        <title>Genome sequence of the polysaccharide-degrading, thermophilic anaerobe Spirochaeta thermophila DSM 6192.</title>
        <authorList>
            <person name="Angelov A."/>
            <person name="Liebl S."/>
            <person name="Ballschmiter M."/>
            <person name="Bomeke M."/>
            <person name="Lehmann R."/>
            <person name="Liesegang H."/>
            <person name="Daniel R."/>
            <person name="Liebl W."/>
        </authorList>
    </citation>
    <scope>NUCLEOTIDE SEQUENCE [LARGE SCALE GENOMIC DNA]</scope>
    <source>
        <strain evidence="3">ATCC 49972 / DSM 6192 / RI 19.B1</strain>
    </source>
</reference>
<dbReference type="AlphaFoldDB" id="E0RU21"/>
<evidence type="ECO:0000259" key="1">
    <source>
        <dbReference type="Pfam" id="PF00535"/>
    </source>
</evidence>
<dbReference type="PANTHER" id="PTHR43685:SF2">
    <property type="entry name" value="GLYCOSYLTRANSFERASE 2-LIKE DOMAIN-CONTAINING PROTEIN"/>
    <property type="match status" value="1"/>
</dbReference>
<organism evidence="2 3">
    <name type="scientific">Winmispira thermophila (strain ATCC 49972 / DSM 6192 / RI 19.B1)</name>
    <name type="common">Spirochaeta thermophila</name>
    <dbReference type="NCBI Taxonomy" id="665571"/>
    <lineage>
        <taxon>Bacteria</taxon>
        <taxon>Pseudomonadati</taxon>
        <taxon>Spirochaetota</taxon>
        <taxon>Spirochaetia</taxon>
        <taxon>Winmispirales</taxon>
        <taxon>Winmispiraceae</taxon>
        <taxon>Winmispira</taxon>
    </lineage>
</organism>
<evidence type="ECO:0000313" key="2">
    <source>
        <dbReference type="EMBL" id="ADN01077.1"/>
    </source>
</evidence>
<gene>
    <name evidence="2" type="ordered locus">STHERM_c01010</name>
</gene>
<dbReference type="Gene3D" id="3.90.550.10">
    <property type="entry name" value="Spore Coat Polysaccharide Biosynthesis Protein SpsA, Chain A"/>
    <property type="match status" value="1"/>
</dbReference>
<dbReference type="HOGENOM" id="CLU_025996_0_0_12"/>
<reference key="1">
    <citation type="submission" date="2009-08" db="EMBL/GenBank/DDBJ databases">
        <title>The genome sequence of Spirochaeta thermophila DSM6192.</title>
        <authorList>
            <person name="Angelov A."/>
            <person name="Mientus M."/>
            <person name="Wittenberg S."/>
            <person name="Lehmann R."/>
            <person name="Liesegang H."/>
            <person name="Daniel R."/>
            <person name="Liebl W."/>
        </authorList>
    </citation>
    <scope>NUCLEOTIDE SEQUENCE</scope>
    <source>
        <strain>DSM 6192</strain>
    </source>
</reference>
<protein>
    <submittedName>
        <fullName evidence="2">Glycosyl transferase family 2</fullName>
    </submittedName>
</protein>
<dbReference type="SUPFAM" id="SSF53448">
    <property type="entry name" value="Nucleotide-diphospho-sugar transferases"/>
    <property type="match status" value="1"/>
</dbReference>
<dbReference type="CAZy" id="GT2">
    <property type="family name" value="Glycosyltransferase Family 2"/>
</dbReference>
<dbReference type="PaxDb" id="665571-STHERM_c01010"/>
<dbReference type="CDD" id="cd00761">
    <property type="entry name" value="Glyco_tranf_GTA_type"/>
    <property type="match status" value="1"/>
</dbReference>
<dbReference type="eggNOG" id="COG1216">
    <property type="taxonomic scope" value="Bacteria"/>
</dbReference>
<dbReference type="Proteomes" id="UP000001296">
    <property type="component" value="Chromosome"/>
</dbReference>
<proteinExistence type="predicted"/>
<dbReference type="KEGG" id="sta:STHERM_c01010"/>
<evidence type="ECO:0000313" key="3">
    <source>
        <dbReference type="Proteomes" id="UP000001296"/>
    </source>
</evidence>
<dbReference type="RefSeq" id="WP_013312918.1">
    <property type="nucleotide sequence ID" value="NC_014484.1"/>
</dbReference>
<feature type="domain" description="Glycosyltransferase 2-like" evidence="1">
    <location>
        <begin position="5"/>
        <end position="163"/>
    </location>
</feature>
<name>E0RU21_WINT6</name>